<dbReference type="Gene3D" id="3.90.1100.10">
    <property type="match status" value="1"/>
</dbReference>
<evidence type="ECO:0000256" key="5">
    <source>
        <dbReference type="ARBA" id="ARBA00022695"/>
    </source>
</evidence>
<comment type="similarity">
    <text evidence="1">Belongs to the RNA polymerase beta chain family.</text>
</comment>
<dbReference type="SUPFAM" id="SSF64484">
    <property type="entry name" value="beta and beta-prime subunits of DNA dependent RNA-polymerase"/>
    <property type="match status" value="1"/>
</dbReference>
<dbReference type="GO" id="GO:0003677">
    <property type="term" value="F:DNA binding"/>
    <property type="evidence" value="ECO:0007669"/>
    <property type="project" value="InterPro"/>
</dbReference>
<dbReference type="EMBL" id="JAMSHJ010000004">
    <property type="protein sequence ID" value="KAI5421214.1"/>
    <property type="molecule type" value="Genomic_DNA"/>
</dbReference>
<dbReference type="GO" id="GO:0000428">
    <property type="term" value="C:DNA-directed RNA polymerase complex"/>
    <property type="evidence" value="ECO:0007669"/>
    <property type="project" value="UniProtKB-KW"/>
</dbReference>
<dbReference type="PANTHER" id="PTHR20856">
    <property type="entry name" value="DNA-DIRECTED RNA POLYMERASE I SUBUNIT 2"/>
    <property type="match status" value="1"/>
</dbReference>
<dbReference type="InterPro" id="IPR007644">
    <property type="entry name" value="RNA_pol_bsu_protrusion"/>
</dbReference>
<dbReference type="InterPro" id="IPR015712">
    <property type="entry name" value="DNA-dir_RNA_pol_su2"/>
</dbReference>
<keyword evidence="3" id="KW-0240">DNA-directed RNA polymerase</keyword>
<evidence type="ECO:0000256" key="4">
    <source>
        <dbReference type="ARBA" id="ARBA00022679"/>
    </source>
</evidence>
<evidence type="ECO:0000259" key="7">
    <source>
        <dbReference type="Pfam" id="PF04563"/>
    </source>
</evidence>
<evidence type="ECO:0000256" key="1">
    <source>
        <dbReference type="ARBA" id="ARBA00006835"/>
    </source>
</evidence>
<evidence type="ECO:0000256" key="2">
    <source>
        <dbReference type="ARBA" id="ARBA00012418"/>
    </source>
</evidence>
<keyword evidence="9" id="KW-1185">Reference proteome</keyword>
<keyword evidence="4" id="KW-0808">Transferase</keyword>
<evidence type="ECO:0000313" key="9">
    <source>
        <dbReference type="Proteomes" id="UP001058974"/>
    </source>
</evidence>
<dbReference type="GO" id="GO:0006351">
    <property type="term" value="P:DNA-templated transcription"/>
    <property type="evidence" value="ECO:0007669"/>
    <property type="project" value="InterPro"/>
</dbReference>
<dbReference type="EC" id="2.7.7.6" evidence="2"/>
<protein>
    <recommendedName>
        <fullName evidence="2">DNA-directed RNA polymerase</fullName>
        <ecNumber evidence="2">2.7.7.6</ecNumber>
    </recommendedName>
</protein>
<comment type="caution">
    <text evidence="8">The sequence shown here is derived from an EMBL/GenBank/DDBJ whole genome shotgun (WGS) entry which is preliminary data.</text>
</comment>
<keyword evidence="5" id="KW-0548">Nucleotidyltransferase</keyword>
<dbReference type="Gramene" id="Psat04G0488200-T1">
    <property type="protein sequence ID" value="KAI5421214.1"/>
    <property type="gene ID" value="KIW84_044882"/>
</dbReference>
<keyword evidence="6" id="KW-0804">Transcription</keyword>
<name>A0A9D4XHI3_PEA</name>
<dbReference type="GO" id="GO:0003899">
    <property type="term" value="F:DNA-directed RNA polymerase activity"/>
    <property type="evidence" value="ECO:0007669"/>
    <property type="project" value="UniProtKB-EC"/>
</dbReference>
<dbReference type="GO" id="GO:0032549">
    <property type="term" value="F:ribonucleoside binding"/>
    <property type="evidence" value="ECO:0007669"/>
    <property type="project" value="InterPro"/>
</dbReference>
<evidence type="ECO:0000256" key="6">
    <source>
        <dbReference type="ARBA" id="ARBA00023163"/>
    </source>
</evidence>
<reference evidence="8 9" key="1">
    <citation type="journal article" date="2022" name="Nat. Genet.">
        <title>Improved pea reference genome and pan-genome highlight genomic features and evolutionary characteristics.</title>
        <authorList>
            <person name="Yang T."/>
            <person name="Liu R."/>
            <person name="Luo Y."/>
            <person name="Hu S."/>
            <person name="Wang D."/>
            <person name="Wang C."/>
            <person name="Pandey M.K."/>
            <person name="Ge S."/>
            <person name="Xu Q."/>
            <person name="Li N."/>
            <person name="Li G."/>
            <person name="Huang Y."/>
            <person name="Saxena R.K."/>
            <person name="Ji Y."/>
            <person name="Li M."/>
            <person name="Yan X."/>
            <person name="He Y."/>
            <person name="Liu Y."/>
            <person name="Wang X."/>
            <person name="Xiang C."/>
            <person name="Varshney R.K."/>
            <person name="Ding H."/>
            <person name="Gao S."/>
            <person name="Zong X."/>
        </authorList>
    </citation>
    <scope>NUCLEOTIDE SEQUENCE [LARGE SCALE GENOMIC DNA]</scope>
    <source>
        <strain evidence="8 9">cv. Zhongwan 6</strain>
    </source>
</reference>
<accession>A0A9D4XHI3</accession>
<feature type="domain" description="RNA polymerase beta subunit protrusion" evidence="7">
    <location>
        <begin position="75"/>
        <end position="202"/>
    </location>
</feature>
<sequence>MTVFTLSLQTLTLSGFSPPESPPFRSGSATPIPICSLDGSMEPVGEELSLVSEFLKLKFTNHNVAYSVGEELSLVSEFLKKNVDDNGFIKLSKDERFFLRVLNARIDAPPVKIGPKDKTRTPLECRTCDLTYTAPIFADIEYSKGIKNEILTLNQNQVEIGRMPIMLRSCCCVLYEKQEAELAKLGECPLDPGGYFIVEGEETCYEITSSILSLFSTYPSILLSEYPPLSDALSNNLHTQELLEALCNSRSSVKNVGSC</sequence>
<organism evidence="8 9">
    <name type="scientific">Pisum sativum</name>
    <name type="common">Garden pea</name>
    <name type="synonym">Lathyrus oleraceus</name>
    <dbReference type="NCBI Taxonomy" id="3888"/>
    <lineage>
        <taxon>Eukaryota</taxon>
        <taxon>Viridiplantae</taxon>
        <taxon>Streptophyta</taxon>
        <taxon>Embryophyta</taxon>
        <taxon>Tracheophyta</taxon>
        <taxon>Spermatophyta</taxon>
        <taxon>Magnoliopsida</taxon>
        <taxon>eudicotyledons</taxon>
        <taxon>Gunneridae</taxon>
        <taxon>Pentapetalae</taxon>
        <taxon>rosids</taxon>
        <taxon>fabids</taxon>
        <taxon>Fabales</taxon>
        <taxon>Fabaceae</taxon>
        <taxon>Papilionoideae</taxon>
        <taxon>50 kb inversion clade</taxon>
        <taxon>NPAAA clade</taxon>
        <taxon>Hologalegina</taxon>
        <taxon>IRL clade</taxon>
        <taxon>Fabeae</taxon>
        <taxon>Lathyrus</taxon>
    </lineage>
</organism>
<dbReference type="Proteomes" id="UP001058974">
    <property type="component" value="Chromosome 4"/>
</dbReference>
<dbReference type="Pfam" id="PF04563">
    <property type="entry name" value="RNA_pol_Rpb2_1"/>
    <property type="match status" value="1"/>
</dbReference>
<dbReference type="AlphaFoldDB" id="A0A9D4XHI3"/>
<gene>
    <name evidence="8" type="ORF">KIW84_044882</name>
</gene>
<evidence type="ECO:0000313" key="8">
    <source>
        <dbReference type="EMBL" id="KAI5421214.1"/>
    </source>
</evidence>
<evidence type="ECO:0000256" key="3">
    <source>
        <dbReference type="ARBA" id="ARBA00022478"/>
    </source>
</evidence>
<proteinExistence type="inferred from homology"/>